<dbReference type="PANTHER" id="PTHR30250">
    <property type="entry name" value="PST FAMILY PREDICTED COLANIC ACID TRANSPORTER"/>
    <property type="match status" value="1"/>
</dbReference>
<dbReference type="OrthoDB" id="9769862at2"/>
<dbReference type="EMBL" id="ADLE01000017">
    <property type="protein sequence ID" value="EJZ62378.1"/>
    <property type="molecule type" value="Genomic_DNA"/>
</dbReference>
<feature type="transmembrane region" description="Helical" evidence="6">
    <location>
        <begin position="347"/>
        <end position="368"/>
    </location>
</feature>
<evidence type="ECO:0000313" key="8">
    <source>
        <dbReference type="Proteomes" id="UP000006044"/>
    </source>
</evidence>
<dbReference type="HOGENOM" id="CLU_042154_2_0_10"/>
<feature type="transmembrane region" description="Helical" evidence="6">
    <location>
        <begin position="314"/>
        <end position="335"/>
    </location>
</feature>
<feature type="transmembrane region" description="Helical" evidence="6">
    <location>
        <begin position="188"/>
        <end position="208"/>
    </location>
</feature>
<evidence type="ECO:0000256" key="6">
    <source>
        <dbReference type="SAM" id="Phobius"/>
    </source>
</evidence>
<evidence type="ECO:0000313" key="7">
    <source>
        <dbReference type="EMBL" id="EJZ62378.1"/>
    </source>
</evidence>
<dbReference type="GeneID" id="77849685"/>
<feature type="transmembrane region" description="Helical" evidence="6">
    <location>
        <begin position="160"/>
        <end position="182"/>
    </location>
</feature>
<feature type="transmembrane region" description="Helical" evidence="6">
    <location>
        <begin position="229"/>
        <end position="253"/>
    </location>
</feature>
<keyword evidence="8" id="KW-1185">Reference proteome</keyword>
<sequence>MTGGEEKKNIYRTIVKATGLFGGTQVFTILCSIIKTKLVAIWLGAEGVGIIGLYNNTVEMISSLTRLGIGTSSVRDLSKAFKSGDESRFAELVSVVRRWIWFTGLLGAVVMLTFAPLLSRYTFGDDTHIWGYVFLSCTLLFTTLTEGERAVIQASERLRVLARCSVLGSFFALLFSLPLFYFFGISGIVPAIIAHTFSIWVVTVSLGRKMKVKPVKMSWTETYRQGKNIASLGVYMTVSGFVTTLYSYLFVAWLNDRGGTGEVGFFQAGYTLVMQYVGLVFTAMSMEYYPRLSAVCEDKVLLSEHVTRQVETSLLILAPVISLFLIFQNLIIHILYTPAFLAISGYISWAVLGMLFRAFSWSVSFVLLAKGAGRIFLITEIVADSLMFVMYLVGYTHWGLQGVGVAYLLAYLFSMTGIYLVCHLKFGLHIPVRMFVSLFVYSSLCYFVWLLWSNDCLAGAYSLTAFICLFTGFQLKKKIFRKSE</sequence>
<gene>
    <name evidence="7" type="ORF">HMPREF9448_02497</name>
</gene>
<evidence type="ECO:0008006" key="9">
    <source>
        <dbReference type="Google" id="ProtNLM"/>
    </source>
</evidence>
<keyword evidence="5 6" id="KW-0472">Membrane</keyword>
<feature type="transmembrane region" description="Helical" evidence="6">
    <location>
        <begin position="265"/>
        <end position="284"/>
    </location>
</feature>
<keyword evidence="2" id="KW-1003">Cell membrane</keyword>
<dbReference type="PANTHER" id="PTHR30250:SF11">
    <property type="entry name" value="O-ANTIGEN TRANSPORTER-RELATED"/>
    <property type="match status" value="1"/>
</dbReference>
<organism evidence="7 8">
    <name type="scientific">Barnesiella intestinihominis YIT 11860</name>
    <dbReference type="NCBI Taxonomy" id="742726"/>
    <lineage>
        <taxon>Bacteria</taxon>
        <taxon>Pseudomonadati</taxon>
        <taxon>Bacteroidota</taxon>
        <taxon>Bacteroidia</taxon>
        <taxon>Bacteroidales</taxon>
        <taxon>Barnesiellaceae</taxon>
        <taxon>Barnesiella</taxon>
    </lineage>
</organism>
<feature type="transmembrane region" description="Helical" evidence="6">
    <location>
        <begin position="129"/>
        <end position="148"/>
    </location>
</feature>
<evidence type="ECO:0000256" key="4">
    <source>
        <dbReference type="ARBA" id="ARBA00022989"/>
    </source>
</evidence>
<name>K0WSL0_9BACT</name>
<keyword evidence="4 6" id="KW-1133">Transmembrane helix</keyword>
<dbReference type="InterPro" id="IPR050833">
    <property type="entry name" value="Poly_Biosynth_Transport"/>
</dbReference>
<dbReference type="RefSeq" id="WP_008862878.1">
    <property type="nucleotide sequence ID" value="NZ_JH815206.1"/>
</dbReference>
<evidence type="ECO:0000256" key="1">
    <source>
        <dbReference type="ARBA" id="ARBA00004651"/>
    </source>
</evidence>
<protein>
    <recommendedName>
        <fullName evidence="9">Polysaccharide biosynthesis protein C-terminal domain-containing protein</fullName>
    </recommendedName>
</protein>
<feature type="transmembrane region" description="Helical" evidence="6">
    <location>
        <begin position="404"/>
        <end position="422"/>
    </location>
</feature>
<evidence type="ECO:0000256" key="5">
    <source>
        <dbReference type="ARBA" id="ARBA00023136"/>
    </source>
</evidence>
<evidence type="ECO:0000256" key="3">
    <source>
        <dbReference type="ARBA" id="ARBA00022692"/>
    </source>
</evidence>
<accession>K0WSL0</accession>
<comment type="subcellular location">
    <subcellularLocation>
        <location evidence="1">Cell membrane</location>
        <topology evidence="1">Multi-pass membrane protein</topology>
    </subcellularLocation>
</comment>
<dbReference type="STRING" id="742726.HMPREF9448_02497"/>
<evidence type="ECO:0000256" key="2">
    <source>
        <dbReference type="ARBA" id="ARBA00022475"/>
    </source>
</evidence>
<dbReference type="GO" id="GO:0005886">
    <property type="term" value="C:plasma membrane"/>
    <property type="evidence" value="ECO:0007669"/>
    <property type="project" value="UniProtKB-SubCell"/>
</dbReference>
<dbReference type="Proteomes" id="UP000006044">
    <property type="component" value="Unassembled WGS sequence"/>
</dbReference>
<dbReference type="Pfam" id="PF13440">
    <property type="entry name" value="Polysacc_synt_3"/>
    <property type="match status" value="1"/>
</dbReference>
<reference evidence="7 8" key="1">
    <citation type="submission" date="2012-08" db="EMBL/GenBank/DDBJ databases">
        <title>The Genome Sequence of Barnesiella intestinihominis YIT 11860.</title>
        <authorList>
            <consortium name="The Broad Institute Genome Sequencing Platform"/>
            <person name="Earl A."/>
            <person name="Ward D."/>
            <person name="Feldgarden M."/>
            <person name="Gevers D."/>
            <person name="Morotomi M."/>
            <person name="Walker B."/>
            <person name="Young S.K."/>
            <person name="Zeng Q."/>
            <person name="Gargeya S."/>
            <person name="Fitzgerald M."/>
            <person name="Haas B."/>
            <person name="Abouelleil A."/>
            <person name="Alvarado L."/>
            <person name="Arachchi H.M."/>
            <person name="Berlin A.M."/>
            <person name="Chapman S.B."/>
            <person name="Goldberg J."/>
            <person name="Griggs A."/>
            <person name="Gujja S."/>
            <person name="Hansen M."/>
            <person name="Howarth C."/>
            <person name="Imamovic A."/>
            <person name="Larimer J."/>
            <person name="McCowen C."/>
            <person name="Montmayeur A."/>
            <person name="Murphy C."/>
            <person name="Neiman D."/>
            <person name="Pearson M."/>
            <person name="Priest M."/>
            <person name="Roberts A."/>
            <person name="Saif S."/>
            <person name="Shea T."/>
            <person name="Sisk P."/>
            <person name="Sykes S."/>
            <person name="Wortman J."/>
            <person name="Nusbaum C."/>
            <person name="Birren B."/>
        </authorList>
    </citation>
    <scope>NUCLEOTIDE SEQUENCE [LARGE SCALE GENOMIC DNA]</scope>
    <source>
        <strain evidence="7 8">YIT 11860</strain>
    </source>
</reference>
<feature type="transmembrane region" description="Helical" evidence="6">
    <location>
        <begin position="375"/>
        <end position="398"/>
    </location>
</feature>
<keyword evidence="3 6" id="KW-0812">Transmembrane</keyword>
<dbReference type="eggNOG" id="COG2244">
    <property type="taxonomic scope" value="Bacteria"/>
</dbReference>
<dbReference type="AlphaFoldDB" id="K0WSL0"/>
<feature type="transmembrane region" description="Helical" evidence="6">
    <location>
        <begin position="99"/>
        <end position="117"/>
    </location>
</feature>
<feature type="transmembrane region" description="Helical" evidence="6">
    <location>
        <begin position="434"/>
        <end position="452"/>
    </location>
</feature>
<comment type="caution">
    <text evidence="7">The sequence shown here is derived from an EMBL/GenBank/DDBJ whole genome shotgun (WGS) entry which is preliminary data.</text>
</comment>
<feature type="transmembrane region" description="Helical" evidence="6">
    <location>
        <begin position="458"/>
        <end position="475"/>
    </location>
</feature>
<proteinExistence type="predicted"/>